<protein>
    <submittedName>
        <fullName evidence="5">PucR C-terminal helix-turn-helix domain-containing protein</fullName>
    </submittedName>
</protein>
<dbReference type="PANTHER" id="PTHR33744:SF15">
    <property type="entry name" value="CARBOHYDRATE DIACID REGULATOR"/>
    <property type="match status" value="1"/>
</dbReference>
<evidence type="ECO:0000259" key="3">
    <source>
        <dbReference type="Pfam" id="PF13556"/>
    </source>
</evidence>
<dbReference type="InterPro" id="IPR041522">
    <property type="entry name" value="CdaR_GGDEF"/>
</dbReference>
<dbReference type="STRING" id="1122206.SAMN02745753_00243"/>
<dbReference type="InterPro" id="IPR012914">
    <property type="entry name" value="PucR_dom"/>
</dbReference>
<dbReference type="Pfam" id="PF13556">
    <property type="entry name" value="HTH_30"/>
    <property type="match status" value="1"/>
</dbReference>
<organism evidence="5 6">
    <name type="scientific">Marinomonas polaris DSM 16579</name>
    <dbReference type="NCBI Taxonomy" id="1122206"/>
    <lineage>
        <taxon>Bacteria</taxon>
        <taxon>Pseudomonadati</taxon>
        <taxon>Pseudomonadota</taxon>
        <taxon>Gammaproteobacteria</taxon>
        <taxon>Oceanospirillales</taxon>
        <taxon>Oceanospirillaceae</taxon>
        <taxon>Marinomonas</taxon>
    </lineage>
</organism>
<dbReference type="PANTHER" id="PTHR33744">
    <property type="entry name" value="CARBOHYDRATE DIACID REGULATOR"/>
    <property type="match status" value="1"/>
</dbReference>
<dbReference type="RefSeq" id="WP_072837900.1">
    <property type="nucleotide sequence ID" value="NZ_FQVF01000002.1"/>
</dbReference>
<gene>
    <name evidence="5" type="ORF">SAMN02745753_00243</name>
</gene>
<feature type="domain" description="PucR C-terminal helix-turn-helix" evidence="3">
    <location>
        <begin position="338"/>
        <end position="393"/>
    </location>
</feature>
<accession>A0A1M4T9T5</accession>
<evidence type="ECO:0000313" key="5">
    <source>
        <dbReference type="EMBL" id="SHE41269.1"/>
    </source>
</evidence>
<sequence>MSICCVDIPRLPGLESIIFRAGLTGGQRIVRWPYVAENDSIQPWVSGGELVFVTGINHRRTERNLCQMVKEAVNSNVAGLVILTGPEFIQQIPNSVLELANQHQLPILEQPYSLKMVLVTEVISNAIVQDNLLGKSVRLFLTKLINGFDQAPELIHLRAGDLGISDNCPFATLALRISHINPKTDDPNYQLLHFNHELEQHLGSILKRRQIDWPVLNYEKDLLAIWPVTENDTSELYDELEQVLSLLQKRFPQLVLCIGVSERKTGLDKLAEATEQARQALQFAIKHQHQRIFFYEQLGIARLYAAIPNRGLLADFCKQHLGELCFARDDATLEMKSTLNHYFNHFGHLQQTADAMSVHRNTLNYRLNKIEQRLGYSLQDPFLRLNLQNALLIEQVLFHHHNIEEQASTPALHHD</sequence>
<dbReference type="Pfam" id="PF17853">
    <property type="entry name" value="GGDEF_2"/>
    <property type="match status" value="1"/>
</dbReference>
<dbReference type="EMBL" id="FQVF01000002">
    <property type="protein sequence ID" value="SHE41269.1"/>
    <property type="molecule type" value="Genomic_DNA"/>
</dbReference>
<proteinExistence type="inferred from homology"/>
<reference evidence="6" key="1">
    <citation type="submission" date="2016-11" db="EMBL/GenBank/DDBJ databases">
        <authorList>
            <person name="Varghese N."/>
            <person name="Submissions S."/>
        </authorList>
    </citation>
    <scope>NUCLEOTIDE SEQUENCE [LARGE SCALE GENOMIC DNA]</scope>
    <source>
        <strain evidence="6">DSM 16579</strain>
    </source>
</reference>
<dbReference type="InterPro" id="IPR025736">
    <property type="entry name" value="PucR_C-HTH_dom"/>
</dbReference>
<dbReference type="Gene3D" id="1.10.10.2840">
    <property type="entry name" value="PucR C-terminal helix-turn-helix domain"/>
    <property type="match status" value="1"/>
</dbReference>
<evidence type="ECO:0000259" key="2">
    <source>
        <dbReference type="Pfam" id="PF07905"/>
    </source>
</evidence>
<keyword evidence="6" id="KW-1185">Reference proteome</keyword>
<name>A0A1M4T9T5_9GAMM</name>
<dbReference type="Pfam" id="PF07905">
    <property type="entry name" value="PucR"/>
    <property type="match status" value="1"/>
</dbReference>
<dbReference type="InterPro" id="IPR042070">
    <property type="entry name" value="PucR_C-HTH_sf"/>
</dbReference>
<feature type="domain" description="CdaR GGDEF-like" evidence="4">
    <location>
        <begin position="151"/>
        <end position="282"/>
    </location>
</feature>
<evidence type="ECO:0000256" key="1">
    <source>
        <dbReference type="ARBA" id="ARBA00006754"/>
    </source>
</evidence>
<dbReference type="AlphaFoldDB" id="A0A1M4T9T5"/>
<evidence type="ECO:0000313" key="6">
    <source>
        <dbReference type="Proteomes" id="UP000184517"/>
    </source>
</evidence>
<dbReference type="InterPro" id="IPR051448">
    <property type="entry name" value="CdaR-like_regulators"/>
</dbReference>
<comment type="similarity">
    <text evidence="1">Belongs to the CdaR family.</text>
</comment>
<dbReference type="OrthoDB" id="9792148at2"/>
<feature type="domain" description="Purine catabolism PurC-like" evidence="2">
    <location>
        <begin position="8"/>
        <end position="127"/>
    </location>
</feature>
<evidence type="ECO:0000259" key="4">
    <source>
        <dbReference type="Pfam" id="PF17853"/>
    </source>
</evidence>
<dbReference type="Proteomes" id="UP000184517">
    <property type="component" value="Unassembled WGS sequence"/>
</dbReference>